<reference evidence="2" key="1">
    <citation type="journal article" date="2019" name="Curr. Biol.">
        <title>Genome Sequence of Striga asiatica Provides Insight into the Evolution of Plant Parasitism.</title>
        <authorList>
            <person name="Yoshida S."/>
            <person name="Kim S."/>
            <person name="Wafula E.K."/>
            <person name="Tanskanen J."/>
            <person name="Kim Y.M."/>
            <person name="Honaas L."/>
            <person name="Yang Z."/>
            <person name="Spallek T."/>
            <person name="Conn C.E."/>
            <person name="Ichihashi Y."/>
            <person name="Cheong K."/>
            <person name="Cui S."/>
            <person name="Der J.P."/>
            <person name="Gundlach H."/>
            <person name="Jiao Y."/>
            <person name="Hori C."/>
            <person name="Ishida J.K."/>
            <person name="Kasahara H."/>
            <person name="Kiba T."/>
            <person name="Kim M.S."/>
            <person name="Koo N."/>
            <person name="Laohavisit A."/>
            <person name="Lee Y.H."/>
            <person name="Lumba S."/>
            <person name="McCourt P."/>
            <person name="Mortimer J.C."/>
            <person name="Mutuku J.M."/>
            <person name="Nomura T."/>
            <person name="Sasaki-Sekimoto Y."/>
            <person name="Seto Y."/>
            <person name="Wang Y."/>
            <person name="Wakatake T."/>
            <person name="Sakakibara H."/>
            <person name="Demura T."/>
            <person name="Yamaguchi S."/>
            <person name="Yoneyama K."/>
            <person name="Manabe R.I."/>
            <person name="Nelson D.C."/>
            <person name="Schulman A.H."/>
            <person name="Timko M.P."/>
            <person name="dePamphilis C.W."/>
            <person name="Choi D."/>
            <person name="Shirasu K."/>
        </authorList>
    </citation>
    <scope>NUCLEOTIDE SEQUENCE [LARGE SCALE GENOMIC DNA]</scope>
    <source>
        <strain evidence="2">cv. UVA1</strain>
    </source>
</reference>
<dbReference type="EMBL" id="BKCP01005461">
    <property type="protein sequence ID" value="GER38245.1"/>
    <property type="molecule type" value="Genomic_DNA"/>
</dbReference>
<evidence type="ECO:0000313" key="2">
    <source>
        <dbReference type="Proteomes" id="UP000325081"/>
    </source>
</evidence>
<comment type="caution">
    <text evidence="1">The sequence shown here is derived from an EMBL/GenBank/DDBJ whole genome shotgun (WGS) entry which is preliminary data.</text>
</comment>
<dbReference type="AlphaFoldDB" id="A0A5A7PZE2"/>
<protein>
    <submittedName>
        <fullName evidence="1">Sodium/hydrogen exchanger 8</fullName>
    </submittedName>
</protein>
<evidence type="ECO:0000313" key="1">
    <source>
        <dbReference type="EMBL" id="GER38245.1"/>
    </source>
</evidence>
<dbReference type="Proteomes" id="UP000325081">
    <property type="component" value="Unassembled WGS sequence"/>
</dbReference>
<sequence length="129" mass="13807">MAMREKLFLSASLLPSCSRQRLRSLLSGQNYSLSQQVSEGTFSGLAALKRTSLPYSYGLNYIYPIHPLGHSELIGSSGSVYLLSLCLGFGGSNSPSLARFKLDLATADRKVANLAQSSSRMGKDLAIGS</sequence>
<accession>A0A5A7PZE2</accession>
<organism evidence="1 2">
    <name type="scientific">Striga asiatica</name>
    <name type="common">Asiatic witchweed</name>
    <name type="synonym">Buchnera asiatica</name>
    <dbReference type="NCBI Taxonomy" id="4170"/>
    <lineage>
        <taxon>Eukaryota</taxon>
        <taxon>Viridiplantae</taxon>
        <taxon>Streptophyta</taxon>
        <taxon>Embryophyta</taxon>
        <taxon>Tracheophyta</taxon>
        <taxon>Spermatophyta</taxon>
        <taxon>Magnoliopsida</taxon>
        <taxon>eudicotyledons</taxon>
        <taxon>Gunneridae</taxon>
        <taxon>Pentapetalae</taxon>
        <taxon>asterids</taxon>
        <taxon>lamiids</taxon>
        <taxon>Lamiales</taxon>
        <taxon>Orobanchaceae</taxon>
        <taxon>Buchnereae</taxon>
        <taxon>Striga</taxon>
    </lineage>
</organism>
<name>A0A5A7PZE2_STRAF</name>
<proteinExistence type="predicted"/>
<gene>
    <name evidence="1" type="ORF">STAS_14728</name>
</gene>
<keyword evidence="2" id="KW-1185">Reference proteome</keyword>